<sequence>MFCTVRFFTENIELSRQSHRQVLWRTLSAVVPRWTPLSPGFCAASPGLEHETSRLQDECTTE</sequence>
<name>A0A9D4LHL0_DREPO</name>
<dbReference type="EMBL" id="JAIWYP010000003">
    <property type="protein sequence ID" value="KAH3858743.1"/>
    <property type="molecule type" value="Genomic_DNA"/>
</dbReference>
<proteinExistence type="predicted"/>
<dbReference type="Proteomes" id="UP000828390">
    <property type="component" value="Unassembled WGS sequence"/>
</dbReference>
<protein>
    <submittedName>
        <fullName evidence="1">Uncharacterized protein</fullName>
    </submittedName>
</protein>
<reference evidence="1" key="1">
    <citation type="journal article" date="2019" name="bioRxiv">
        <title>The Genome of the Zebra Mussel, Dreissena polymorpha: A Resource for Invasive Species Research.</title>
        <authorList>
            <person name="McCartney M.A."/>
            <person name="Auch B."/>
            <person name="Kono T."/>
            <person name="Mallez S."/>
            <person name="Zhang Y."/>
            <person name="Obille A."/>
            <person name="Becker A."/>
            <person name="Abrahante J.E."/>
            <person name="Garbe J."/>
            <person name="Badalamenti J.P."/>
            <person name="Herman A."/>
            <person name="Mangelson H."/>
            <person name="Liachko I."/>
            <person name="Sullivan S."/>
            <person name="Sone E.D."/>
            <person name="Koren S."/>
            <person name="Silverstein K.A.T."/>
            <person name="Beckman K.B."/>
            <person name="Gohl D.M."/>
        </authorList>
    </citation>
    <scope>NUCLEOTIDE SEQUENCE</scope>
    <source>
        <strain evidence="1">Duluth1</strain>
        <tissue evidence="1">Whole animal</tissue>
    </source>
</reference>
<keyword evidence="2" id="KW-1185">Reference proteome</keyword>
<accession>A0A9D4LHL0</accession>
<gene>
    <name evidence="1" type="ORF">DPMN_101372</name>
</gene>
<dbReference type="AlphaFoldDB" id="A0A9D4LHL0"/>
<evidence type="ECO:0000313" key="2">
    <source>
        <dbReference type="Proteomes" id="UP000828390"/>
    </source>
</evidence>
<organism evidence="1 2">
    <name type="scientific">Dreissena polymorpha</name>
    <name type="common">Zebra mussel</name>
    <name type="synonym">Mytilus polymorpha</name>
    <dbReference type="NCBI Taxonomy" id="45954"/>
    <lineage>
        <taxon>Eukaryota</taxon>
        <taxon>Metazoa</taxon>
        <taxon>Spiralia</taxon>
        <taxon>Lophotrochozoa</taxon>
        <taxon>Mollusca</taxon>
        <taxon>Bivalvia</taxon>
        <taxon>Autobranchia</taxon>
        <taxon>Heteroconchia</taxon>
        <taxon>Euheterodonta</taxon>
        <taxon>Imparidentia</taxon>
        <taxon>Neoheterodontei</taxon>
        <taxon>Myida</taxon>
        <taxon>Dreissenoidea</taxon>
        <taxon>Dreissenidae</taxon>
        <taxon>Dreissena</taxon>
    </lineage>
</organism>
<reference evidence="1" key="2">
    <citation type="submission" date="2020-11" db="EMBL/GenBank/DDBJ databases">
        <authorList>
            <person name="McCartney M.A."/>
            <person name="Auch B."/>
            <person name="Kono T."/>
            <person name="Mallez S."/>
            <person name="Becker A."/>
            <person name="Gohl D.M."/>
            <person name="Silverstein K.A.T."/>
            <person name="Koren S."/>
            <person name="Bechman K.B."/>
            <person name="Herman A."/>
            <person name="Abrahante J.E."/>
            <person name="Garbe J."/>
        </authorList>
    </citation>
    <scope>NUCLEOTIDE SEQUENCE</scope>
    <source>
        <strain evidence="1">Duluth1</strain>
        <tissue evidence="1">Whole animal</tissue>
    </source>
</reference>
<evidence type="ECO:0000313" key="1">
    <source>
        <dbReference type="EMBL" id="KAH3858743.1"/>
    </source>
</evidence>
<comment type="caution">
    <text evidence="1">The sequence shown here is derived from an EMBL/GenBank/DDBJ whole genome shotgun (WGS) entry which is preliminary data.</text>
</comment>